<dbReference type="NCBIfam" id="NF003062">
    <property type="entry name" value="PRK03987.1-1"/>
    <property type="match status" value="1"/>
</dbReference>
<dbReference type="OrthoDB" id="84794at2157"/>
<evidence type="ECO:0000256" key="7">
    <source>
        <dbReference type="ARBA" id="ARBA00022917"/>
    </source>
</evidence>
<evidence type="ECO:0000256" key="9">
    <source>
        <dbReference type="ARBA" id="ARBA00033333"/>
    </source>
</evidence>
<dbReference type="FunFam" id="2.40.50.140:FF:000015">
    <property type="entry name" value="Eukaryotic translation initiation factor 2 subunit alpha"/>
    <property type="match status" value="1"/>
</dbReference>
<dbReference type="PANTHER" id="PTHR10602">
    <property type="entry name" value="EUKARYOTIC TRANSLATION INITIATION FACTOR 2 SUBUNIT 1"/>
    <property type="match status" value="1"/>
</dbReference>
<dbReference type="CDD" id="cd04452">
    <property type="entry name" value="S1_IF2_alpha"/>
    <property type="match status" value="1"/>
</dbReference>
<protein>
    <recommendedName>
        <fullName evidence="4">Translation initiation factor 2 subunit alpha</fullName>
    </recommendedName>
    <alternativeName>
        <fullName evidence="8">aIF2-alpha</fullName>
    </alternativeName>
    <alternativeName>
        <fullName evidence="9">eIF-2-alpha</fullName>
    </alternativeName>
</protein>
<dbReference type="Pfam" id="PF07541">
    <property type="entry name" value="EIF_2_alpha"/>
    <property type="match status" value="1"/>
</dbReference>
<dbReference type="Pfam" id="PF00575">
    <property type="entry name" value="S1"/>
    <property type="match status" value="1"/>
</dbReference>
<dbReference type="Gene3D" id="3.30.70.1130">
    <property type="entry name" value="EIF_2_alpha"/>
    <property type="match status" value="1"/>
</dbReference>
<dbReference type="InterPro" id="IPR024055">
    <property type="entry name" value="TIF2_asu_C"/>
</dbReference>
<dbReference type="SMART" id="SM00316">
    <property type="entry name" value="S1"/>
    <property type="match status" value="1"/>
</dbReference>
<proteinExistence type="inferred from homology"/>
<dbReference type="Proteomes" id="UP000245934">
    <property type="component" value="Unassembled WGS sequence"/>
</dbReference>
<dbReference type="SUPFAM" id="SSF50249">
    <property type="entry name" value="Nucleic acid-binding proteins"/>
    <property type="match status" value="1"/>
</dbReference>
<dbReference type="SUPFAM" id="SSF110993">
    <property type="entry name" value="eIF-2-alpha, C-terminal domain"/>
    <property type="match status" value="1"/>
</dbReference>
<keyword evidence="6" id="KW-0694">RNA-binding</keyword>
<reference evidence="11 12" key="1">
    <citation type="submission" date="2018-05" db="EMBL/GenBank/DDBJ databases">
        <title>Draft genome of Methanospirillum stamsii Pt1.</title>
        <authorList>
            <person name="Dueholm M.S."/>
            <person name="Nielsen P.H."/>
            <person name="Bakmann L.F."/>
            <person name="Otzen D.E."/>
        </authorList>
    </citation>
    <scope>NUCLEOTIDE SEQUENCE [LARGE SCALE GENOMIC DNA]</scope>
    <source>
        <strain evidence="11 12">Pt1</strain>
    </source>
</reference>
<dbReference type="AlphaFoldDB" id="A0A2V2MXW4"/>
<dbReference type="RefSeq" id="WP_109941769.1">
    <property type="nucleotide sequence ID" value="NZ_CP176366.1"/>
</dbReference>
<keyword evidence="5 11" id="KW-0396">Initiation factor</keyword>
<evidence type="ECO:0000256" key="2">
    <source>
        <dbReference type="ARBA" id="ARBA00007223"/>
    </source>
</evidence>
<dbReference type="GeneID" id="97611271"/>
<evidence type="ECO:0000256" key="4">
    <source>
        <dbReference type="ARBA" id="ARBA00013678"/>
    </source>
</evidence>
<comment type="caution">
    <text evidence="11">The sequence shown here is derived from an EMBL/GenBank/DDBJ whole genome shotgun (WGS) entry which is preliminary data.</text>
</comment>
<dbReference type="GO" id="GO:0003723">
    <property type="term" value="F:RNA binding"/>
    <property type="evidence" value="ECO:0007669"/>
    <property type="project" value="UniProtKB-KW"/>
</dbReference>
<dbReference type="PANTHER" id="PTHR10602:SF0">
    <property type="entry name" value="EUKARYOTIC TRANSLATION INITIATION FACTOR 2 SUBUNIT 1"/>
    <property type="match status" value="1"/>
</dbReference>
<dbReference type="InterPro" id="IPR012340">
    <property type="entry name" value="NA-bd_OB-fold"/>
</dbReference>
<dbReference type="FunFam" id="3.30.70.1130:FF:000002">
    <property type="entry name" value="Translation initiation factor 2 subunit alpha"/>
    <property type="match status" value="1"/>
</dbReference>
<evidence type="ECO:0000256" key="5">
    <source>
        <dbReference type="ARBA" id="ARBA00022540"/>
    </source>
</evidence>
<organism evidence="11 12">
    <name type="scientific">Methanospirillum stamsii</name>
    <dbReference type="NCBI Taxonomy" id="1277351"/>
    <lineage>
        <taxon>Archaea</taxon>
        <taxon>Methanobacteriati</taxon>
        <taxon>Methanobacteriota</taxon>
        <taxon>Stenosarchaea group</taxon>
        <taxon>Methanomicrobia</taxon>
        <taxon>Methanomicrobiales</taxon>
        <taxon>Methanospirillaceae</taxon>
        <taxon>Methanospirillum</taxon>
    </lineage>
</organism>
<evidence type="ECO:0000256" key="8">
    <source>
        <dbReference type="ARBA" id="ARBA00030860"/>
    </source>
</evidence>
<dbReference type="Gene3D" id="1.10.150.190">
    <property type="entry name" value="Translation initiation factor 2, subunit 1, domain 2"/>
    <property type="match status" value="1"/>
</dbReference>
<name>A0A2V2MXW4_9EURY</name>
<dbReference type="InterPro" id="IPR003029">
    <property type="entry name" value="S1_domain"/>
</dbReference>
<dbReference type="InterPro" id="IPR044126">
    <property type="entry name" value="S1_IF2_alpha"/>
</dbReference>
<accession>A0A2V2MXW4</accession>
<dbReference type="EMBL" id="QGMZ01000037">
    <property type="protein sequence ID" value="PWR71125.1"/>
    <property type="molecule type" value="Genomic_DNA"/>
</dbReference>
<feature type="domain" description="S1 motif" evidence="10">
    <location>
        <begin position="10"/>
        <end position="81"/>
    </location>
</feature>
<dbReference type="PROSITE" id="PS50126">
    <property type="entry name" value="S1"/>
    <property type="match status" value="1"/>
</dbReference>
<evidence type="ECO:0000256" key="6">
    <source>
        <dbReference type="ARBA" id="ARBA00022884"/>
    </source>
</evidence>
<keyword evidence="7" id="KW-0648">Protein biosynthesis</keyword>
<dbReference type="InterPro" id="IPR011488">
    <property type="entry name" value="TIF_2_asu"/>
</dbReference>
<evidence type="ECO:0000256" key="3">
    <source>
        <dbReference type="ARBA" id="ARBA00011243"/>
    </source>
</evidence>
<gene>
    <name evidence="11" type="ORF">DLD82_14110</name>
</gene>
<comment type="subunit">
    <text evidence="3">Heterotrimer composed of an alpha, a beta and a gamma chain.</text>
</comment>
<dbReference type="NCBIfam" id="NF003064">
    <property type="entry name" value="PRK03987.1-4"/>
    <property type="match status" value="1"/>
</dbReference>
<dbReference type="GO" id="GO:0003743">
    <property type="term" value="F:translation initiation factor activity"/>
    <property type="evidence" value="ECO:0007669"/>
    <property type="project" value="UniProtKB-KW"/>
</dbReference>
<evidence type="ECO:0000313" key="11">
    <source>
        <dbReference type="EMBL" id="PWR71125.1"/>
    </source>
</evidence>
<sequence>MQEREWPEQGELVVCSVQNVKDFVAFVTLDEYNNREGLIPIAEVARGWIKYIRDHIREGQKVVCKVLNVDPQKGHIDLSLKDVNEHQRRDKIRVWKNESKAKKWIGFAAEAAGQADAAHDIASSLYREYGDLYSAFEDFVTEGRDALNKLKIDSKLADSLYTIATENVKLPSVTIAGDLFLRSTKSDGVNIIRRALRSAEPKVDGAEIEITYLGAPNYRIKVIASNYKDAEKALEKASSAATGVLKRAGGEGKFSRKAKSGKHA</sequence>
<dbReference type="SUPFAM" id="SSF116742">
    <property type="entry name" value="eIF2alpha middle domain-like"/>
    <property type="match status" value="1"/>
</dbReference>
<evidence type="ECO:0000259" key="10">
    <source>
        <dbReference type="PROSITE" id="PS50126"/>
    </source>
</evidence>
<comment type="similarity">
    <text evidence="2">Belongs to the eIF-2-alpha family.</text>
</comment>
<keyword evidence="12" id="KW-1185">Reference proteome</keyword>
<evidence type="ECO:0000256" key="1">
    <source>
        <dbReference type="ARBA" id="ARBA00003323"/>
    </source>
</evidence>
<dbReference type="InterPro" id="IPR024054">
    <property type="entry name" value="TIF2_asu_middle_sf"/>
</dbReference>
<comment type="function">
    <text evidence="1">eIF-2 functions in the early steps of protein synthesis by forming a ternary complex with GTP and initiator tRNA.</text>
</comment>
<evidence type="ECO:0000313" key="12">
    <source>
        <dbReference type="Proteomes" id="UP000245934"/>
    </source>
</evidence>
<dbReference type="GO" id="GO:0043022">
    <property type="term" value="F:ribosome binding"/>
    <property type="evidence" value="ECO:0007669"/>
    <property type="project" value="TreeGrafter"/>
</dbReference>
<dbReference type="Gene3D" id="2.40.50.140">
    <property type="entry name" value="Nucleic acid-binding proteins"/>
    <property type="match status" value="1"/>
</dbReference>